<evidence type="ECO:0000313" key="4">
    <source>
        <dbReference type="EMBL" id="OGY31098.1"/>
    </source>
</evidence>
<feature type="domain" description="Sporulation stage II protein D amidase enhancer LytB N-terminal" evidence="3">
    <location>
        <begin position="333"/>
        <end position="406"/>
    </location>
</feature>
<feature type="chain" id="PRO_5009581274" description="Sporulation stage II protein D amidase enhancer LytB N-terminal domain-containing protein" evidence="2">
    <location>
        <begin position="23"/>
        <end position="597"/>
    </location>
</feature>
<feature type="signal peptide" evidence="2">
    <location>
        <begin position="1"/>
        <end position="22"/>
    </location>
</feature>
<proteinExistence type="predicted"/>
<keyword evidence="2" id="KW-0732">Signal</keyword>
<evidence type="ECO:0000259" key="3">
    <source>
        <dbReference type="Pfam" id="PF08486"/>
    </source>
</evidence>
<dbReference type="InterPro" id="IPR013486">
    <property type="entry name" value="SpoIID/LytB"/>
</dbReference>
<feature type="coiled-coil region" evidence="1">
    <location>
        <begin position="148"/>
        <end position="231"/>
    </location>
</feature>
<evidence type="ECO:0000256" key="2">
    <source>
        <dbReference type="SAM" id="SignalP"/>
    </source>
</evidence>
<gene>
    <name evidence="4" type="ORF">A3A61_04035</name>
</gene>
<protein>
    <recommendedName>
        <fullName evidence="3">Sporulation stage II protein D amidase enhancer LytB N-terminal domain-containing protein</fullName>
    </recommendedName>
</protein>
<accession>A0A1G1WTP2</accession>
<sequence>MKTARILLLVFFLNIFAPILHADEIDDITRELQLKQSEYAQTQQKIDQLKKDQEKLNRDLADLGTKLSATQENINNLATQISSTQQKIKELEQILSDRQAKLDKQQQFRDTLIVDLYKKSQVSSFELLLADNKLTEAAQRIAFHSSSINEAKKVISDLNREITQFNDDKKTIEDSKKKLESNLAQIARIKNDLVKQEGTTKTKLAQAAKEKSAAESQIQSLESAIKGLTTKQRELIASKFAASTQNTSIGDSAPVSVALPASPFKPGYAFASYGYPHRVGMNQYGAYGRAKDGQNFRQILEVYYNLDGGALKLTEGYPTPDTISVEGYGNISLEDTYLKGIAEMPSSWPLEALKAQAVAARSYALAYVGSGGTICTDQRCQVYLGHNKGGAWEQAVNETKGMVLTYNSSPLTAWYASTAGGYTRTSDDVWSNGKPWTRRLKDFGANGAYDGPSYGNSPWYHKAWGDREGGKNCRSGGYNPWLSGEELEDIFNAFLLSQVDSGLNQFLSPPDGCNSSNKGWSKEQVRDELIKKGKKEIGKITDVFTTQDGTGYTDYIYVNSANYAQTRFDGYQFKSIFNLRSIGNLVIWTSYYDILVN</sequence>
<dbReference type="EMBL" id="MHDB01000037">
    <property type="protein sequence ID" value="OGY31098.1"/>
    <property type="molecule type" value="Genomic_DNA"/>
</dbReference>
<dbReference type="STRING" id="1802605.A3A61_04035"/>
<name>A0A1G1WTP2_9BACT</name>
<dbReference type="Gene3D" id="6.10.250.3150">
    <property type="match status" value="1"/>
</dbReference>
<organism evidence="4 5">
    <name type="scientific">Candidatus Woykebacteria bacterium RIFCSPLOWO2_01_FULL_43_14</name>
    <dbReference type="NCBI Taxonomy" id="1802605"/>
    <lineage>
        <taxon>Bacteria</taxon>
        <taxon>Candidatus Woykeibacteriota</taxon>
    </lineage>
</organism>
<comment type="caution">
    <text evidence="4">The sequence shown here is derived from an EMBL/GenBank/DDBJ whole genome shotgun (WGS) entry which is preliminary data.</text>
</comment>
<reference evidence="4 5" key="1">
    <citation type="journal article" date="2016" name="Nat. Commun.">
        <title>Thousands of microbial genomes shed light on interconnected biogeochemical processes in an aquifer system.</title>
        <authorList>
            <person name="Anantharaman K."/>
            <person name="Brown C.T."/>
            <person name="Hug L.A."/>
            <person name="Sharon I."/>
            <person name="Castelle C.J."/>
            <person name="Probst A.J."/>
            <person name="Thomas B.C."/>
            <person name="Singh A."/>
            <person name="Wilkins M.J."/>
            <person name="Karaoz U."/>
            <person name="Brodie E.L."/>
            <person name="Williams K.H."/>
            <person name="Hubbard S.S."/>
            <person name="Banfield J.F."/>
        </authorList>
    </citation>
    <scope>NUCLEOTIDE SEQUENCE [LARGE SCALE GENOMIC DNA]</scope>
</reference>
<evidence type="ECO:0000313" key="5">
    <source>
        <dbReference type="Proteomes" id="UP000177718"/>
    </source>
</evidence>
<dbReference type="InterPro" id="IPR013693">
    <property type="entry name" value="SpoIID/LytB_N"/>
</dbReference>
<dbReference type="AlphaFoldDB" id="A0A1G1WTP2"/>
<dbReference type="NCBIfam" id="TIGR02669">
    <property type="entry name" value="SpoIID_LytB"/>
    <property type="match status" value="1"/>
</dbReference>
<keyword evidence="1" id="KW-0175">Coiled coil</keyword>
<dbReference type="Pfam" id="PF08486">
    <property type="entry name" value="SpoIID"/>
    <property type="match status" value="1"/>
</dbReference>
<dbReference type="PANTHER" id="PTHR23159:SF31">
    <property type="entry name" value="CENTROSOME-ASSOCIATED PROTEIN CEP250 ISOFORM X1"/>
    <property type="match status" value="1"/>
</dbReference>
<dbReference type="PANTHER" id="PTHR23159">
    <property type="entry name" value="CENTROSOMAL PROTEIN 2"/>
    <property type="match status" value="1"/>
</dbReference>
<dbReference type="Proteomes" id="UP000177718">
    <property type="component" value="Unassembled WGS sequence"/>
</dbReference>
<feature type="coiled-coil region" evidence="1">
    <location>
        <begin position="25"/>
        <end position="101"/>
    </location>
</feature>
<dbReference type="GO" id="GO:0030435">
    <property type="term" value="P:sporulation resulting in formation of a cellular spore"/>
    <property type="evidence" value="ECO:0007669"/>
    <property type="project" value="InterPro"/>
</dbReference>
<dbReference type="SUPFAM" id="SSF57997">
    <property type="entry name" value="Tropomyosin"/>
    <property type="match status" value="1"/>
</dbReference>
<evidence type="ECO:0000256" key="1">
    <source>
        <dbReference type="SAM" id="Coils"/>
    </source>
</evidence>